<dbReference type="EMBL" id="PCVN01000094">
    <property type="protein sequence ID" value="PIQ74157.1"/>
    <property type="molecule type" value="Genomic_DNA"/>
</dbReference>
<dbReference type="FunFam" id="3.40.50.10050:FF:000001">
    <property type="entry name" value="Translation initiation factor IF-2"/>
    <property type="match status" value="1"/>
</dbReference>
<dbReference type="SUPFAM" id="SSF52156">
    <property type="entry name" value="Initiation factor IF2/eIF5b, domain 3"/>
    <property type="match status" value="1"/>
</dbReference>
<dbReference type="SUPFAM" id="SSF52540">
    <property type="entry name" value="P-loop containing nucleoside triphosphate hydrolases"/>
    <property type="match status" value="1"/>
</dbReference>
<evidence type="ECO:0000256" key="1">
    <source>
        <dbReference type="ARBA" id="ARBA00007733"/>
    </source>
</evidence>
<feature type="domain" description="Tr-type G" evidence="7">
    <location>
        <begin position="35"/>
        <end position="234"/>
    </location>
</feature>
<dbReference type="PRINTS" id="PR00315">
    <property type="entry name" value="ELONGATNFCT"/>
</dbReference>
<comment type="similarity">
    <text evidence="1">Belongs to the TRAFAC class translation factor GTPase superfamily. Classic translation factor GTPase family. IF-2 subfamily.</text>
</comment>
<keyword evidence="2 8" id="KW-0396">Initiation factor</keyword>
<dbReference type="InterPro" id="IPR015760">
    <property type="entry name" value="TIF_IF2"/>
</dbReference>
<dbReference type="GO" id="GO:0003924">
    <property type="term" value="F:GTPase activity"/>
    <property type="evidence" value="ECO:0007669"/>
    <property type="project" value="InterPro"/>
</dbReference>
<evidence type="ECO:0000313" key="9">
    <source>
        <dbReference type="Proteomes" id="UP000231550"/>
    </source>
</evidence>
<comment type="caution">
    <text evidence="8">The sequence shown here is derived from an EMBL/GenBank/DDBJ whole genome shotgun (WGS) entry which is preliminary data.</text>
</comment>
<keyword evidence="5" id="KW-0342">GTP-binding</keyword>
<dbReference type="Pfam" id="PF22042">
    <property type="entry name" value="EF-G_D2"/>
    <property type="match status" value="1"/>
</dbReference>
<dbReference type="GO" id="GO:0005525">
    <property type="term" value="F:GTP binding"/>
    <property type="evidence" value="ECO:0007669"/>
    <property type="project" value="UniProtKB-KW"/>
</dbReference>
<protein>
    <submittedName>
        <fullName evidence="8">Translation initiation factor IF-2</fullName>
    </submittedName>
</protein>
<dbReference type="Pfam" id="PF00009">
    <property type="entry name" value="GTP_EFTU"/>
    <property type="match status" value="1"/>
</dbReference>
<dbReference type="InterPro" id="IPR009000">
    <property type="entry name" value="Transl_B-barrel_sf"/>
</dbReference>
<dbReference type="InterPro" id="IPR036925">
    <property type="entry name" value="TIF_IF2_dom3_sf"/>
</dbReference>
<keyword evidence="3" id="KW-0547">Nucleotide-binding</keyword>
<dbReference type="InterPro" id="IPR005225">
    <property type="entry name" value="Small_GTP-bd"/>
</dbReference>
<dbReference type="Gene3D" id="3.40.50.10050">
    <property type="entry name" value="Translation initiation factor IF- 2, domain 3"/>
    <property type="match status" value="1"/>
</dbReference>
<dbReference type="GO" id="GO:0005737">
    <property type="term" value="C:cytoplasm"/>
    <property type="evidence" value="ECO:0007669"/>
    <property type="project" value="TreeGrafter"/>
</dbReference>
<dbReference type="Proteomes" id="UP000231550">
    <property type="component" value="Unassembled WGS sequence"/>
</dbReference>
<evidence type="ECO:0000313" key="8">
    <source>
        <dbReference type="EMBL" id="PIQ74157.1"/>
    </source>
</evidence>
<dbReference type="NCBIfam" id="TIGR00231">
    <property type="entry name" value="small_GTP"/>
    <property type="match status" value="1"/>
</dbReference>
<dbReference type="GO" id="GO:0003743">
    <property type="term" value="F:translation initiation factor activity"/>
    <property type="evidence" value="ECO:0007669"/>
    <property type="project" value="UniProtKB-KW"/>
</dbReference>
<evidence type="ECO:0000256" key="5">
    <source>
        <dbReference type="ARBA" id="ARBA00023134"/>
    </source>
</evidence>
<dbReference type="CDD" id="cd01887">
    <property type="entry name" value="IF2_eIF5B"/>
    <property type="match status" value="1"/>
</dbReference>
<dbReference type="AlphaFoldDB" id="A0A2H0KPW1"/>
<evidence type="ECO:0000256" key="4">
    <source>
        <dbReference type="ARBA" id="ARBA00022917"/>
    </source>
</evidence>
<dbReference type="PANTHER" id="PTHR43381:SF5">
    <property type="entry name" value="TR-TYPE G DOMAIN-CONTAINING PROTEIN"/>
    <property type="match status" value="1"/>
</dbReference>
<evidence type="ECO:0000256" key="6">
    <source>
        <dbReference type="SAM" id="MobiDB-lite"/>
    </source>
</evidence>
<dbReference type="Gene3D" id="2.40.30.10">
    <property type="entry name" value="Translation factors"/>
    <property type="match status" value="2"/>
</dbReference>
<dbReference type="SUPFAM" id="SSF50447">
    <property type="entry name" value="Translation proteins"/>
    <property type="match status" value="2"/>
</dbReference>
<dbReference type="Gene3D" id="3.40.50.300">
    <property type="entry name" value="P-loop containing nucleotide triphosphate hydrolases"/>
    <property type="match status" value="1"/>
</dbReference>
<accession>A0A2H0KPW1</accession>
<dbReference type="InterPro" id="IPR053905">
    <property type="entry name" value="EF-G-like_DII"/>
</dbReference>
<dbReference type="InterPro" id="IPR023115">
    <property type="entry name" value="TIF_IF2_dom3"/>
</dbReference>
<evidence type="ECO:0000259" key="7">
    <source>
        <dbReference type="PROSITE" id="PS51722"/>
    </source>
</evidence>
<dbReference type="InterPro" id="IPR000795">
    <property type="entry name" value="T_Tr_GTP-bd_dom"/>
</dbReference>
<dbReference type="Pfam" id="PF11987">
    <property type="entry name" value="IF-2"/>
    <property type="match status" value="1"/>
</dbReference>
<organism evidence="8 9">
    <name type="scientific">Candidatus Portnoybacteria bacterium CG11_big_fil_rev_8_21_14_0_20_44_10</name>
    <dbReference type="NCBI Taxonomy" id="1974818"/>
    <lineage>
        <taxon>Bacteria</taxon>
        <taxon>Candidatus Portnoyibacteriota</taxon>
    </lineage>
</organism>
<name>A0A2H0KPW1_9BACT</name>
<proteinExistence type="inferred from homology"/>
<dbReference type="InterPro" id="IPR027417">
    <property type="entry name" value="P-loop_NTPase"/>
</dbReference>
<keyword evidence="4" id="KW-0648">Protein biosynthesis</keyword>
<gene>
    <name evidence="8" type="ORF">COV85_03625</name>
</gene>
<reference evidence="8 9" key="1">
    <citation type="submission" date="2017-09" db="EMBL/GenBank/DDBJ databases">
        <title>Depth-based differentiation of microbial function through sediment-hosted aquifers and enrichment of novel symbionts in the deep terrestrial subsurface.</title>
        <authorList>
            <person name="Probst A.J."/>
            <person name="Ladd B."/>
            <person name="Jarett J.K."/>
            <person name="Geller-Mcgrath D.E."/>
            <person name="Sieber C.M."/>
            <person name="Emerson J.B."/>
            <person name="Anantharaman K."/>
            <person name="Thomas B.C."/>
            <person name="Malmstrom R."/>
            <person name="Stieglmeier M."/>
            <person name="Klingl A."/>
            <person name="Woyke T."/>
            <person name="Ryan C.M."/>
            <person name="Banfield J.F."/>
        </authorList>
    </citation>
    <scope>NUCLEOTIDE SEQUENCE [LARGE SCALE GENOMIC DNA]</scope>
    <source>
        <strain evidence="8">CG11_big_fil_rev_8_21_14_0_20_44_10</strain>
    </source>
</reference>
<dbReference type="PROSITE" id="PS51722">
    <property type="entry name" value="G_TR_2"/>
    <property type="match status" value="1"/>
</dbReference>
<evidence type="ECO:0000256" key="3">
    <source>
        <dbReference type="ARBA" id="ARBA00022741"/>
    </source>
</evidence>
<dbReference type="FunFam" id="3.40.50.300:FF:000019">
    <property type="entry name" value="Translation initiation factor IF-2"/>
    <property type="match status" value="1"/>
</dbReference>
<sequence>MGLEIFLEIRAIRIIRNFYGMPKKTAKQPNNNLPSRPPVVVILGHVDHGKTSLLDYIRQTKIAEKESGGITQHIGAYQVEVPPEEAPKSRVSEASRGIPPRQPAGRDDFTPSGRKITFIDTPGHEAFSAMRSRGAKVADIAVLVIAGEEGVKPQTKEAISHIKKAGLATIVAITKTDKPAAQPEKVKTDLSAEGLIVESRGGDIPSVNVSSKTGQGVDELLEMILLVAEMGNLVADPSKPASGVIIESCRDPLRGPTATLLIQEGAIKPKDIVLTESTCGVIKRMENWQGKMLETATTSQPISVLGLEEAPLVGEKWQVVTDIDLAREKSKQKGLREQKKRARAEVIESNPEKKILNIILKSDFLGSLEALEESLKSIKSDEVTLRILEAEVGDISESDIKLAESARAKIIGFRVKLPNIYEQLAEQKKVDISLFQVIYELIQKVREQMAELLPPEIVRADLAKLKVIALFKKDKSGQVIGAKVLSGKVEKGLWVEVIRGEENLGKGKILHLQHEKNDADTVGVGKNAGIFFQGNTQIEIDDILMAYREDKKRRTF</sequence>
<feature type="region of interest" description="Disordered" evidence="6">
    <location>
        <begin position="81"/>
        <end position="113"/>
    </location>
</feature>
<evidence type="ECO:0000256" key="2">
    <source>
        <dbReference type="ARBA" id="ARBA00022540"/>
    </source>
</evidence>
<dbReference type="PANTHER" id="PTHR43381">
    <property type="entry name" value="TRANSLATION INITIATION FACTOR IF-2-RELATED"/>
    <property type="match status" value="1"/>
</dbReference>